<reference evidence="2" key="2">
    <citation type="submission" date="2015-03" db="UniProtKB">
        <authorList>
            <consortium name="EnsemblPlants"/>
        </authorList>
    </citation>
    <scope>IDENTIFICATION</scope>
</reference>
<dbReference type="AlphaFoldDB" id="A0A0D3B7H6"/>
<feature type="region of interest" description="Disordered" evidence="1">
    <location>
        <begin position="1"/>
        <end position="42"/>
    </location>
</feature>
<dbReference type="InterPro" id="IPR044517">
    <property type="entry name" value="PHOX1-4"/>
</dbReference>
<dbReference type="Proteomes" id="UP000032141">
    <property type="component" value="Chromosome C3"/>
</dbReference>
<name>A0A0D3B7H6_BRAOL</name>
<evidence type="ECO:0000313" key="3">
    <source>
        <dbReference type="Proteomes" id="UP000032141"/>
    </source>
</evidence>
<protein>
    <submittedName>
        <fullName evidence="2">Uncharacterized protein</fullName>
    </submittedName>
</protein>
<dbReference type="EnsemblPlants" id="Bo3g041990.1">
    <property type="protein sequence ID" value="Bo3g041990.1"/>
    <property type="gene ID" value="Bo3g041990"/>
</dbReference>
<accession>A0A0D3B7H6</accession>
<evidence type="ECO:0000313" key="2">
    <source>
        <dbReference type="EnsemblPlants" id="Bo3g041990.1"/>
    </source>
</evidence>
<sequence length="86" mass="9301">MGKPTGKKKNPDTPPTDSSGRGGGGGNKSGKSLDRSASKADEDMTIFINRAIELKEEGNKLFQRRDTEGAIKPSNFYLEITETLLT</sequence>
<organism evidence="2 3">
    <name type="scientific">Brassica oleracea var. oleracea</name>
    <dbReference type="NCBI Taxonomy" id="109376"/>
    <lineage>
        <taxon>Eukaryota</taxon>
        <taxon>Viridiplantae</taxon>
        <taxon>Streptophyta</taxon>
        <taxon>Embryophyta</taxon>
        <taxon>Tracheophyta</taxon>
        <taxon>Spermatophyta</taxon>
        <taxon>Magnoliopsida</taxon>
        <taxon>eudicotyledons</taxon>
        <taxon>Gunneridae</taxon>
        <taxon>Pentapetalae</taxon>
        <taxon>rosids</taxon>
        <taxon>malvids</taxon>
        <taxon>Brassicales</taxon>
        <taxon>Brassicaceae</taxon>
        <taxon>Brassiceae</taxon>
        <taxon>Brassica</taxon>
    </lineage>
</organism>
<dbReference type="PANTHER" id="PTHR46183:SF18">
    <property type="entry name" value="PROTEIN PHOX1"/>
    <property type="match status" value="1"/>
</dbReference>
<dbReference type="STRING" id="109376.A0A0D3B7H6"/>
<proteinExistence type="predicted"/>
<dbReference type="Gramene" id="Bo3g041990.1">
    <property type="protein sequence ID" value="Bo3g041990.1"/>
    <property type="gene ID" value="Bo3g041990"/>
</dbReference>
<evidence type="ECO:0000256" key="1">
    <source>
        <dbReference type="SAM" id="MobiDB-lite"/>
    </source>
</evidence>
<dbReference type="eggNOG" id="KOG4151">
    <property type="taxonomic scope" value="Eukaryota"/>
</dbReference>
<dbReference type="HOGENOM" id="CLU_2501030_0_0_1"/>
<reference evidence="2 3" key="1">
    <citation type="journal article" date="2014" name="Genome Biol.">
        <title>Transcriptome and methylome profiling reveals relics of genome dominance in the mesopolyploid Brassica oleracea.</title>
        <authorList>
            <person name="Parkin I.A."/>
            <person name="Koh C."/>
            <person name="Tang H."/>
            <person name="Robinson S.J."/>
            <person name="Kagale S."/>
            <person name="Clarke W.E."/>
            <person name="Town C.D."/>
            <person name="Nixon J."/>
            <person name="Krishnakumar V."/>
            <person name="Bidwell S.L."/>
            <person name="Denoeud F."/>
            <person name="Belcram H."/>
            <person name="Links M.G."/>
            <person name="Just J."/>
            <person name="Clarke C."/>
            <person name="Bender T."/>
            <person name="Huebert T."/>
            <person name="Mason A.S."/>
            <person name="Pires J.C."/>
            <person name="Barker G."/>
            <person name="Moore J."/>
            <person name="Walley P.G."/>
            <person name="Manoli S."/>
            <person name="Batley J."/>
            <person name="Edwards D."/>
            <person name="Nelson M.N."/>
            <person name="Wang X."/>
            <person name="Paterson A.H."/>
            <person name="King G."/>
            <person name="Bancroft I."/>
            <person name="Chalhoub B."/>
            <person name="Sharpe A.G."/>
        </authorList>
    </citation>
    <scope>NUCLEOTIDE SEQUENCE</scope>
    <source>
        <strain evidence="2 3">cv. TO1000</strain>
    </source>
</reference>
<keyword evidence="3" id="KW-1185">Reference proteome</keyword>
<dbReference type="PANTHER" id="PTHR46183">
    <property type="entry name" value="PROTEIN CLMP1"/>
    <property type="match status" value="1"/>
</dbReference>
<feature type="compositionally biased region" description="Basic and acidic residues" evidence="1">
    <location>
        <begin position="31"/>
        <end position="42"/>
    </location>
</feature>